<dbReference type="PROSITE" id="PS50123">
    <property type="entry name" value="CHER"/>
    <property type="match status" value="1"/>
</dbReference>
<dbReference type="GO" id="GO:0032259">
    <property type="term" value="P:methylation"/>
    <property type="evidence" value="ECO:0007669"/>
    <property type="project" value="UniProtKB-KW"/>
</dbReference>
<evidence type="ECO:0000259" key="1">
    <source>
        <dbReference type="PROSITE" id="PS50123"/>
    </source>
</evidence>
<dbReference type="RefSeq" id="WP_305907466.1">
    <property type="nucleotide sequence ID" value="NZ_CP157743.1"/>
</dbReference>
<sequence>MRQKSEKELRCWIAGCSRGEEAYSLVLLWKFILQERYPEMTISLRATDIDPEMILQARKACYVPNSVKRIKNRRASSRQHTLPAPIERIKRSGSAIVGRLRSKPPKTVTAAKLAVVRTGTQVDCQCSLFSVLPLIHLMR</sequence>
<dbReference type="KEGG" id="mech:Q9L42_015685"/>
<dbReference type="PANTHER" id="PTHR24422">
    <property type="entry name" value="CHEMOTAXIS PROTEIN METHYLTRANSFERASE"/>
    <property type="match status" value="1"/>
</dbReference>
<dbReference type="Proteomes" id="UP001225378">
    <property type="component" value="Chromosome"/>
</dbReference>
<evidence type="ECO:0000313" key="2">
    <source>
        <dbReference type="EMBL" id="XBS19786.1"/>
    </source>
</evidence>
<dbReference type="InterPro" id="IPR029063">
    <property type="entry name" value="SAM-dependent_MTases_sf"/>
</dbReference>
<organism evidence="2 3">
    <name type="scientific">Methylomarinum roseum</name>
    <dbReference type="NCBI Taxonomy" id="3067653"/>
    <lineage>
        <taxon>Bacteria</taxon>
        <taxon>Pseudomonadati</taxon>
        <taxon>Pseudomonadota</taxon>
        <taxon>Gammaproteobacteria</taxon>
        <taxon>Methylococcales</taxon>
        <taxon>Methylococcaceae</taxon>
        <taxon>Methylomarinum</taxon>
    </lineage>
</organism>
<dbReference type="InterPro" id="IPR022642">
    <property type="entry name" value="CheR_C"/>
</dbReference>
<dbReference type="PANTHER" id="PTHR24422:SF10">
    <property type="entry name" value="CHEMOTAXIS PROTEIN METHYLTRANSFERASE 2"/>
    <property type="match status" value="1"/>
</dbReference>
<reference evidence="2 3" key="1">
    <citation type="journal article" date="2024" name="Microbiology">
        <title>Methylomarinum rosea sp. nov., a novel halophilic methanotrophic bacterium from the hypersaline Lake Elton.</title>
        <authorList>
            <person name="Suleimanov R.Z."/>
            <person name="Oshkin I.Y."/>
            <person name="Danilova O.V."/>
            <person name="Suzina N.E."/>
            <person name="Dedysh S.N."/>
        </authorList>
    </citation>
    <scope>NUCLEOTIDE SEQUENCE [LARGE SCALE GENOMIC DNA]</scope>
    <source>
        <strain evidence="2 3">Ch1-1</strain>
    </source>
</reference>
<gene>
    <name evidence="2" type="ORF">Q9L42_015685</name>
</gene>
<dbReference type="PRINTS" id="PR00996">
    <property type="entry name" value="CHERMTFRASE"/>
</dbReference>
<dbReference type="Pfam" id="PF01739">
    <property type="entry name" value="CheR"/>
    <property type="match status" value="1"/>
</dbReference>
<dbReference type="SUPFAM" id="SSF53335">
    <property type="entry name" value="S-adenosyl-L-methionine-dependent methyltransferases"/>
    <property type="match status" value="1"/>
</dbReference>
<dbReference type="InterPro" id="IPR050903">
    <property type="entry name" value="Bact_Chemotaxis_MeTrfase"/>
</dbReference>
<dbReference type="Gene3D" id="3.40.50.150">
    <property type="entry name" value="Vaccinia Virus protein VP39"/>
    <property type="match status" value="1"/>
</dbReference>
<dbReference type="GO" id="GO:0008757">
    <property type="term" value="F:S-adenosylmethionine-dependent methyltransferase activity"/>
    <property type="evidence" value="ECO:0007669"/>
    <property type="project" value="InterPro"/>
</dbReference>
<dbReference type="InterPro" id="IPR000780">
    <property type="entry name" value="CheR_MeTrfase"/>
</dbReference>
<proteinExistence type="predicted"/>
<keyword evidence="3" id="KW-1185">Reference proteome</keyword>
<name>A0AAU7NS26_9GAMM</name>
<feature type="domain" description="CheR-type methyltransferase" evidence="1">
    <location>
        <begin position="1"/>
        <end position="70"/>
    </location>
</feature>
<protein>
    <submittedName>
        <fullName evidence="2">CheR family methyltransferase</fullName>
    </submittedName>
</protein>
<keyword evidence="2" id="KW-0489">Methyltransferase</keyword>
<evidence type="ECO:0000313" key="3">
    <source>
        <dbReference type="Proteomes" id="UP001225378"/>
    </source>
</evidence>
<accession>A0AAU7NS26</accession>
<dbReference type="AlphaFoldDB" id="A0AAU7NS26"/>
<keyword evidence="2" id="KW-0808">Transferase</keyword>
<dbReference type="EMBL" id="CP157743">
    <property type="protein sequence ID" value="XBS19786.1"/>
    <property type="molecule type" value="Genomic_DNA"/>
</dbReference>